<feature type="non-terminal residue" evidence="1">
    <location>
        <position position="1"/>
    </location>
</feature>
<reference evidence="1 2" key="1">
    <citation type="journal article" date="2021" name="BMC Genomics">
        <title>Datura genome reveals duplications of psychoactive alkaloid biosynthetic genes and high mutation rate following tissue culture.</title>
        <authorList>
            <person name="Rajewski A."/>
            <person name="Carter-House D."/>
            <person name="Stajich J."/>
            <person name="Litt A."/>
        </authorList>
    </citation>
    <scope>NUCLEOTIDE SEQUENCE [LARGE SCALE GENOMIC DNA]</scope>
    <source>
        <strain evidence="1">AR-01</strain>
    </source>
</reference>
<comment type="caution">
    <text evidence="1">The sequence shown here is derived from an EMBL/GenBank/DDBJ whole genome shotgun (WGS) entry which is preliminary data.</text>
</comment>
<keyword evidence="2" id="KW-1185">Reference proteome</keyword>
<dbReference type="Proteomes" id="UP000823775">
    <property type="component" value="Unassembled WGS sequence"/>
</dbReference>
<evidence type="ECO:0000313" key="1">
    <source>
        <dbReference type="EMBL" id="MCD7454284.1"/>
    </source>
</evidence>
<name>A0ABS8S7K5_DATST</name>
<evidence type="ECO:0000313" key="2">
    <source>
        <dbReference type="Proteomes" id="UP000823775"/>
    </source>
</evidence>
<gene>
    <name evidence="1" type="ORF">HAX54_024215</name>
</gene>
<accession>A0ABS8S7K5</accession>
<organism evidence="1 2">
    <name type="scientific">Datura stramonium</name>
    <name type="common">Jimsonweed</name>
    <name type="synonym">Common thornapple</name>
    <dbReference type="NCBI Taxonomy" id="4076"/>
    <lineage>
        <taxon>Eukaryota</taxon>
        <taxon>Viridiplantae</taxon>
        <taxon>Streptophyta</taxon>
        <taxon>Embryophyta</taxon>
        <taxon>Tracheophyta</taxon>
        <taxon>Spermatophyta</taxon>
        <taxon>Magnoliopsida</taxon>
        <taxon>eudicotyledons</taxon>
        <taxon>Gunneridae</taxon>
        <taxon>Pentapetalae</taxon>
        <taxon>asterids</taxon>
        <taxon>lamiids</taxon>
        <taxon>Solanales</taxon>
        <taxon>Solanaceae</taxon>
        <taxon>Solanoideae</taxon>
        <taxon>Datureae</taxon>
        <taxon>Datura</taxon>
    </lineage>
</organism>
<proteinExistence type="predicted"/>
<feature type="non-terminal residue" evidence="1">
    <location>
        <position position="75"/>
    </location>
</feature>
<dbReference type="EMBL" id="JACEIK010000295">
    <property type="protein sequence ID" value="MCD7454284.1"/>
    <property type="molecule type" value="Genomic_DNA"/>
</dbReference>
<protein>
    <submittedName>
        <fullName evidence="1">Uncharacterized protein</fullName>
    </submittedName>
</protein>
<sequence>VPEILRGVTVLTGYGGPEMETLLAKFEVQVRTALFLQGYVQRKFGRPEVSTGGWNHYVRFEWPLMDNMAAVLDIQ</sequence>